<gene>
    <name evidence="1" type="ORF">FC56_GL000909</name>
</gene>
<reference evidence="1 2" key="1">
    <citation type="journal article" date="2015" name="Genome Announc.">
        <title>Expanding the biotechnology potential of lactobacilli through comparative genomics of 213 strains and associated genera.</title>
        <authorList>
            <person name="Sun Z."/>
            <person name="Harris H.M."/>
            <person name="McCann A."/>
            <person name="Guo C."/>
            <person name="Argimon S."/>
            <person name="Zhang W."/>
            <person name="Yang X."/>
            <person name="Jeffery I.B."/>
            <person name="Cooney J.C."/>
            <person name="Kagawa T.F."/>
            <person name="Liu W."/>
            <person name="Song Y."/>
            <person name="Salvetti E."/>
            <person name="Wrobel A."/>
            <person name="Rasinkangas P."/>
            <person name="Parkhill J."/>
            <person name="Rea M.C."/>
            <person name="O'Sullivan O."/>
            <person name="Ritari J."/>
            <person name="Douillard F.P."/>
            <person name="Paul Ross R."/>
            <person name="Yang R."/>
            <person name="Briner A.E."/>
            <person name="Felis G.E."/>
            <person name="de Vos W.M."/>
            <person name="Barrangou R."/>
            <person name="Klaenhammer T.R."/>
            <person name="Caufield P.W."/>
            <person name="Cui Y."/>
            <person name="Zhang H."/>
            <person name="O'Toole P.W."/>
        </authorList>
    </citation>
    <scope>NUCLEOTIDE SEQUENCE [LARGE SCALE GENOMIC DNA]</scope>
    <source>
        <strain evidence="1 2">DSM 24302</strain>
    </source>
</reference>
<dbReference type="RefSeq" id="WP_056978701.1">
    <property type="nucleotide sequence ID" value="NZ_AYZR01000009.1"/>
</dbReference>
<proteinExistence type="predicted"/>
<accession>A0A0R2CZZ9</accession>
<evidence type="ECO:0000313" key="1">
    <source>
        <dbReference type="EMBL" id="KRM93244.1"/>
    </source>
</evidence>
<sequence length="380" mass="43235">MSELKEQLLKAQKRRKLINVYQVNNEVVYTGYVKRVGSQAFILETYNDNGIRDGGVLLKNVIVDFIETDSFDLDHMKKLILFADKQKLHHEETELLLPSAMELTQALLTLLQNQQMLAMLITTRAGKDEQYQESVVVKFDDQQILVDRIDKYDFQKRRTVVLRADEVVGIEFGGQEMASLTPLLSQMVPANHVDPQQLVLTDLPGQLQELVSSQQLAIVQPKNNREYFYIGQFLVANASEMIMAMVDGNGQFGGYVWFRYDDIQQVITTSDYLSVIAAVVAENKSWHRFAAPLLNADRAFDANDNNFLRIIGQSQRTQAVIRFRSLEAGTITGVIKRINKQNATLTVSTVDDDIVQEKNIGLETIVEMAFEYLKTYLARL</sequence>
<dbReference type="AlphaFoldDB" id="A0A0R2CZZ9"/>
<dbReference type="EMBL" id="AYZR01000009">
    <property type="protein sequence ID" value="KRM93244.1"/>
    <property type="molecule type" value="Genomic_DNA"/>
</dbReference>
<comment type="caution">
    <text evidence="1">The sequence shown here is derived from an EMBL/GenBank/DDBJ whole genome shotgun (WGS) entry which is preliminary data.</text>
</comment>
<evidence type="ECO:0000313" key="2">
    <source>
        <dbReference type="Proteomes" id="UP000051256"/>
    </source>
</evidence>
<keyword evidence="2" id="KW-1185">Reference proteome</keyword>
<dbReference type="PATRIC" id="fig|1423802.4.peg.922"/>
<organism evidence="1 2">
    <name type="scientific">Lentilactobacillus senioris DSM 24302 = JCM 17472</name>
    <dbReference type="NCBI Taxonomy" id="1423802"/>
    <lineage>
        <taxon>Bacteria</taxon>
        <taxon>Bacillati</taxon>
        <taxon>Bacillota</taxon>
        <taxon>Bacilli</taxon>
        <taxon>Lactobacillales</taxon>
        <taxon>Lactobacillaceae</taxon>
        <taxon>Lentilactobacillus</taxon>
    </lineage>
</organism>
<name>A0A0R2CZZ9_9LACO</name>
<dbReference type="Proteomes" id="UP000051256">
    <property type="component" value="Unassembled WGS sequence"/>
</dbReference>
<dbReference type="STRING" id="1423802.FC56_GL000909"/>
<protein>
    <submittedName>
        <fullName evidence="1">Uncharacterized protein</fullName>
    </submittedName>
</protein>